<dbReference type="RefSeq" id="WP_161858904.1">
    <property type="nucleotide sequence ID" value="NZ_CP047491.1"/>
</dbReference>
<dbReference type="EMBL" id="JACHHR010000001">
    <property type="protein sequence ID" value="MBB5209873.1"/>
    <property type="molecule type" value="Genomic_DNA"/>
</dbReference>
<organism evidence="2 5">
    <name type="scientific">Microbulbifer hydrolyticus</name>
    <dbReference type="NCBI Taxonomy" id="48074"/>
    <lineage>
        <taxon>Bacteria</taxon>
        <taxon>Pseudomonadati</taxon>
        <taxon>Pseudomonadota</taxon>
        <taxon>Gammaproteobacteria</taxon>
        <taxon>Cellvibrionales</taxon>
        <taxon>Microbulbiferaceae</taxon>
        <taxon>Microbulbifer</taxon>
    </lineage>
</organism>
<feature type="compositionally biased region" description="Polar residues" evidence="1">
    <location>
        <begin position="353"/>
        <end position="363"/>
    </location>
</feature>
<feature type="region of interest" description="Disordered" evidence="1">
    <location>
        <begin position="351"/>
        <end position="381"/>
    </location>
</feature>
<dbReference type="Proteomes" id="UP000464675">
    <property type="component" value="Chromosome"/>
</dbReference>
<dbReference type="OrthoDB" id="9793805at2"/>
<dbReference type="InterPro" id="IPR005262">
    <property type="entry name" value="MJ1255-like"/>
</dbReference>
<accession>A0A6P1TC65</accession>
<evidence type="ECO:0000313" key="3">
    <source>
        <dbReference type="EMBL" id="QHQ39587.1"/>
    </source>
</evidence>
<gene>
    <name evidence="3" type="ORF">GTQ55_11725</name>
    <name evidence="2" type="ORF">HNQ53_000061</name>
</gene>
<reference evidence="2 5" key="2">
    <citation type="submission" date="2020-08" db="EMBL/GenBank/DDBJ databases">
        <title>Genomic Encyclopedia of Type Strains, Phase IV (KMG-IV): sequencing the most valuable type-strain genomes for metagenomic binning, comparative biology and taxonomic classification.</title>
        <authorList>
            <person name="Goeker M."/>
        </authorList>
    </citation>
    <scope>NUCLEOTIDE SEQUENCE [LARGE SCALE GENOMIC DNA]</scope>
    <source>
        <strain evidence="2 5">DSM 11525</strain>
    </source>
</reference>
<evidence type="ECO:0000313" key="2">
    <source>
        <dbReference type="EMBL" id="MBB5209873.1"/>
    </source>
</evidence>
<evidence type="ECO:0000313" key="5">
    <source>
        <dbReference type="Proteomes" id="UP000563601"/>
    </source>
</evidence>
<dbReference type="Pfam" id="PF13528">
    <property type="entry name" value="Glyco_trans_1_3"/>
    <property type="match status" value="1"/>
</dbReference>
<dbReference type="NCBIfam" id="TIGR00661">
    <property type="entry name" value="MJ1255"/>
    <property type="match status" value="1"/>
</dbReference>
<proteinExistence type="predicted"/>
<dbReference type="AlphaFoldDB" id="A0A6P1TC65"/>
<keyword evidence="4" id="KW-1185">Reference proteome</keyword>
<dbReference type="SUPFAM" id="SSF53756">
    <property type="entry name" value="UDP-Glycosyltransferase/glycogen phosphorylase"/>
    <property type="match status" value="1"/>
</dbReference>
<sequence length="381" mass="42344">MKILYGVQGTGNGHLSRARAMAEAFRQFPELDVQWLFSGRSPEKFFAMEAFGDYWWREGLTFVPKEGKVDQIATARQLNLSRLLKDIRDLPVQQFDLVISDFEPVTAWAARNRKRPSLGLGHQYAFRFPIPTPAFGWMARAIMKVFAPAQVSLGMHWYHFGHPILPPIAQAHEEPAVDGRDVGDHVLVYLPFENHLPLLQQLAQLPQKFVVYGLPTHLPKADHITLKAPSVKGFRHDVATAQGVICNSGFELIAETLTLGKPILTRPLKGQFEQEANALALKELQLARVVEQFDAITIGHWLQEKPGGVRIGWPDVAGAIVHWIAKGQRTSPQELADSLWEAVIPGSAATAPLTRNTPATQQVEGIEEQGKIQDIEGSEGT</sequence>
<protein>
    <submittedName>
        <fullName evidence="2">Uncharacterized protein (TIGR00661 family)</fullName>
    </submittedName>
</protein>
<reference evidence="3 4" key="1">
    <citation type="submission" date="2020-01" db="EMBL/GenBank/DDBJ databases">
        <title>The possibility of degradation of plastic by Microbulbifer hydrolyticus IRE-31.</title>
        <authorList>
            <person name="Liu L."/>
        </authorList>
    </citation>
    <scope>NUCLEOTIDE SEQUENCE [LARGE SCALE GENOMIC DNA]</scope>
    <source>
        <strain evidence="3 4">IRE-31</strain>
    </source>
</reference>
<name>A0A6P1TC65_9GAMM</name>
<dbReference type="Gene3D" id="3.40.50.2000">
    <property type="entry name" value="Glycogen Phosphorylase B"/>
    <property type="match status" value="1"/>
</dbReference>
<dbReference type="Proteomes" id="UP000563601">
    <property type="component" value="Unassembled WGS sequence"/>
</dbReference>
<evidence type="ECO:0000256" key="1">
    <source>
        <dbReference type="SAM" id="MobiDB-lite"/>
    </source>
</evidence>
<evidence type="ECO:0000313" key="4">
    <source>
        <dbReference type="Proteomes" id="UP000464675"/>
    </source>
</evidence>
<dbReference type="EMBL" id="CP047491">
    <property type="protein sequence ID" value="QHQ39587.1"/>
    <property type="molecule type" value="Genomic_DNA"/>
</dbReference>